<dbReference type="EMBL" id="OIVN01001902">
    <property type="protein sequence ID" value="SPC98806.1"/>
    <property type="molecule type" value="Genomic_DNA"/>
</dbReference>
<keyword evidence="2" id="KW-0539">Nucleus</keyword>
<dbReference type="PANTHER" id="PTHR12214">
    <property type="entry name" value="GC-RICH SEQUENCE DNA-BINDING FACTOR"/>
    <property type="match status" value="1"/>
</dbReference>
<dbReference type="GO" id="GO:0071008">
    <property type="term" value="C:U2-type post-mRNA release spliceosomal complex"/>
    <property type="evidence" value="ECO:0007669"/>
    <property type="project" value="InterPro"/>
</dbReference>
<name>A0A2N9G826_FAGSY</name>
<organism evidence="4">
    <name type="scientific">Fagus sylvatica</name>
    <name type="common">Beechnut</name>
    <dbReference type="NCBI Taxonomy" id="28930"/>
    <lineage>
        <taxon>Eukaryota</taxon>
        <taxon>Viridiplantae</taxon>
        <taxon>Streptophyta</taxon>
        <taxon>Embryophyta</taxon>
        <taxon>Tracheophyta</taxon>
        <taxon>Spermatophyta</taxon>
        <taxon>Magnoliopsida</taxon>
        <taxon>eudicotyledons</taxon>
        <taxon>Gunneridae</taxon>
        <taxon>Pentapetalae</taxon>
        <taxon>rosids</taxon>
        <taxon>fabids</taxon>
        <taxon>Fagales</taxon>
        <taxon>Fagaceae</taxon>
        <taxon>Fagus</taxon>
    </lineage>
</organism>
<dbReference type="GO" id="GO:0003677">
    <property type="term" value="F:DNA binding"/>
    <property type="evidence" value="ECO:0007669"/>
    <property type="project" value="InterPro"/>
</dbReference>
<dbReference type="Pfam" id="PF15458">
    <property type="entry name" value="NTR2"/>
    <property type="match status" value="1"/>
</dbReference>
<evidence type="ECO:0000313" key="4">
    <source>
        <dbReference type="EMBL" id="SPC98806.1"/>
    </source>
</evidence>
<proteinExistence type="predicted"/>
<feature type="compositionally biased region" description="Acidic residues" evidence="3">
    <location>
        <begin position="157"/>
        <end position="171"/>
    </location>
</feature>
<sequence>MSSSNRARNFRRRAGDDDEDNQNDDSNATTTTTTTTARPTKPKPKKLLSFADDEDAAETPSSRSTTASRSKRTSNSSSRPTKPSSSGHKITTHRDRQSHSSTTSSTLSNVQPQAGTYTKEALLELQKNTRTLGPSRPASSEPVIVLKGLIKPSSDPPIDEAEELDEYNAEDEDRRDAQARMASLGIGKAQDSALIPDQATINAIRAKRERLRQSRAAAPDFISLDGGSNHGEAEGLSDEEPEFRGRIALFGEKKSGGLTTTTNTTKKGVFEDVDERAIDVNFGKKDSGENDNDEEDDEEKIWEEEQFRKGLGKRMDDGTSRVAVTARTVVPVVQSVQQQQQKFVYPAMPSVSGGPSIGGAIGVSQGLDAMISIPQQAEIAKKALQDNVRRLKVWNAYLIAKLNLRVVYIFI</sequence>
<evidence type="ECO:0000256" key="1">
    <source>
        <dbReference type="ARBA" id="ARBA00004123"/>
    </source>
</evidence>
<protein>
    <recommendedName>
        <fullName evidence="5">GCF C-terminal domain-containing protein</fullName>
    </recommendedName>
</protein>
<reference evidence="4" key="1">
    <citation type="submission" date="2018-02" db="EMBL/GenBank/DDBJ databases">
        <authorList>
            <person name="Cohen D.B."/>
            <person name="Kent A.D."/>
        </authorList>
    </citation>
    <scope>NUCLEOTIDE SEQUENCE</scope>
</reference>
<dbReference type="GO" id="GO:0000390">
    <property type="term" value="P:spliceosomal complex disassembly"/>
    <property type="evidence" value="ECO:0007669"/>
    <property type="project" value="InterPro"/>
</dbReference>
<comment type="subcellular location">
    <subcellularLocation>
        <location evidence="1">Nucleus</location>
    </subcellularLocation>
</comment>
<evidence type="ECO:0000256" key="2">
    <source>
        <dbReference type="ARBA" id="ARBA00023242"/>
    </source>
</evidence>
<accession>A0A2N9G826</accession>
<feature type="region of interest" description="Disordered" evidence="3">
    <location>
        <begin position="218"/>
        <end position="239"/>
    </location>
</feature>
<dbReference type="InterPro" id="IPR028211">
    <property type="entry name" value="Ntr2"/>
</dbReference>
<evidence type="ECO:0000256" key="3">
    <source>
        <dbReference type="SAM" id="MobiDB-lite"/>
    </source>
</evidence>
<dbReference type="InterPro" id="IPR012890">
    <property type="entry name" value="GCFC2-like"/>
</dbReference>
<feature type="compositionally biased region" description="Low complexity" evidence="3">
    <location>
        <begin position="24"/>
        <end position="39"/>
    </location>
</feature>
<feature type="compositionally biased region" description="Low complexity" evidence="3">
    <location>
        <begin position="59"/>
        <end position="86"/>
    </location>
</feature>
<evidence type="ECO:0008006" key="5">
    <source>
        <dbReference type="Google" id="ProtNLM"/>
    </source>
</evidence>
<dbReference type="AlphaFoldDB" id="A0A2N9G826"/>
<gene>
    <name evidence="4" type="ORF">FSB_LOCUS26688</name>
</gene>
<feature type="compositionally biased region" description="Polar residues" evidence="3">
    <location>
        <begin position="107"/>
        <end position="116"/>
    </location>
</feature>
<feature type="region of interest" description="Disordered" evidence="3">
    <location>
        <begin position="1"/>
        <end position="195"/>
    </location>
</feature>
<dbReference type="PANTHER" id="PTHR12214:SF0">
    <property type="entry name" value="LD29489P"/>
    <property type="match status" value="1"/>
</dbReference>